<reference evidence="3" key="1">
    <citation type="submission" date="2018-12" db="EMBL/GenBank/DDBJ databases">
        <authorList>
            <person name="Syme R.A."/>
            <person name="Farfan-Caceres L."/>
            <person name="Lichtenzveig J."/>
        </authorList>
    </citation>
    <scope>NUCLEOTIDE SEQUENCE</scope>
    <source>
        <strain evidence="3">Al4</strain>
    </source>
</reference>
<dbReference type="AlphaFoldDB" id="A0A8H7MLV8"/>
<feature type="transmembrane region" description="Helical" evidence="2">
    <location>
        <begin position="95"/>
        <end position="116"/>
    </location>
</feature>
<keyword evidence="2" id="KW-0472">Membrane</keyword>
<evidence type="ECO:0000313" key="4">
    <source>
        <dbReference type="Proteomes" id="UP000651452"/>
    </source>
</evidence>
<feature type="compositionally biased region" description="Polar residues" evidence="1">
    <location>
        <begin position="23"/>
        <end position="44"/>
    </location>
</feature>
<keyword evidence="4" id="KW-1185">Reference proteome</keyword>
<evidence type="ECO:0000256" key="2">
    <source>
        <dbReference type="SAM" id="Phobius"/>
    </source>
</evidence>
<dbReference type="EMBL" id="RZGK01000005">
    <property type="protein sequence ID" value="KAF9699007.1"/>
    <property type="molecule type" value="Genomic_DNA"/>
</dbReference>
<feature type="compositionally biased region" description="Low complexity" evidence="1">
    <location>
        <begin position="49"/>
        <end position="61"/>
    </location>
</feature>
<organism evidence="3 4">
    <name type="scientific">Ascochyta lentis</name>
    <dbReference type="NCBI Taxonomy" id="205686"/>
    <lineage>
        <taxon>Eukaryota</taxon>
        <taxon>Fungi</taxon>
        <taxon>Dikarya</taxon>
        <taxon>Ascomycota</taxon>
        <taxon>Pezizomycotina</taxon>
        <taxon>Dothideomycetes</taxon>
        <taxon>Pleosporomycetidae</taxon>
        <taxon>Pleosporales</taxon>
        <taxon>Pleosporineae</taxon>
        <taxon>Didymellaceae</taxon>
        <taxon>Ascochyta</taxon>
    </lineage>
</organism>
<dbReference type="PANTHER" id="PTHR37576:SF2">
    <property type="entry name" value="DEFECT AT LOW TEMPERATURE PROTEIN 1"/>
    <property type="match status" value="1"/>
</dbReference>
<keyword evidence="2" id="KW-0812">Transmembrane</keyword>
<feature type="region of interest" description="Disordered" evidence="1">
    <location>
        <begin position="1"/>
        <end position="83"/>
    </location>
</feature>
<evidence type="ECO:0000313" key="3">
    <source>
        <dbReference type="EMBL" id="KAF9699007.1"/>
    </source>
</evidence>
<sequence length="699" mass="76818">MDNATPRNDEKHADQDTLAKLTAPSQDANSTDTITPAQSTNDVRSTNEKTSVNDKSTSSSDSYKKGPNVETAEVGDDNNEDGIDWRPGFRQQFPWIGFTGLVIILFATSMGVAVLGQSNNKRVKDWPFTRFPIQPNVLINIANQFQNLGLITFISQGLAIAWWRKAMQGSSLSTLHRNHAYSYSFYSIVTSGKHFNIVALAALMTKFAVIDSTLFQKATKTIVTQQVNYKNESVTAWVETNWPAKSGGVPGENGAIKTVDTAWAGVINAYNGKIANGKVHDMLGNNASFFDCPYRQECTGAIKALGFAFNCTTTTEDVDYGLQHQTQLGGVSSSYPLWDIAFSSSWASETKPYASVNLDMLYVDSHAGSTENSCPGTLTRRTCEIRPAVVEYPVTVMVPSKEELEGKNIVTHIKFYSDNTSHPLSTPITEPQIDQLRFLEYVDLNERFNETSTIGALTYVLNNLYASSANLTYRDDWDIVLRGGQAQTTFFADSDSETFSRCYYDIDRPGLDDPAIELLRKVNTLSFVASLYLKSQPSTPVQQRSALNMTSQTVLTTVTGIVEEYTTDFHYVAGALVATFVTILLVLPVYWGFWQLGRKVTLGPLEIANAFNAPAIRPQNVKAQHGDFEEVLNEVGGRRVQYGQLKDAPPGLMGIAEPESVVRPEQRVSRRFTRAQQGVVGVGFGATIGGVAAATLGDR</sequence>
<accession>A0A8H7MLV8</accession>
<keyword evidence="2" id="KW-1133">Transmembrane helix</keyword>
<name>A0A8H7MLV8_9PLEO</name>
<reference evidence="3" key="2">
    <citation type="submission" date="2020-09" db="EMBL/GenBank/DDBJ databases">
        <title>Reference genome assembly for Australian Ascochyta lentis isolate Al4.</title>
        <authorList>
            <person name="Lee R.C."/>
            <person name="Farfan-Caceres L.M."/>
            <person name="Debler J.W."/>
            <person name="Williams A.H."/>
            <person name="Henares B.M."/>
        </authorList>
    </citation>
    <scope>NUCLEOTIDE SEQUENCE</scope>
    <source>
        <strain evidence="3">Al4</strain>
    </source>
</reference>
<feature type="transmembrane region" description="Helical" evidence="2">
    <location>
        <begin position="571"/>
        <end position="593"/>
    </location>
</feature>
<gene>
    <name evidence="3" type="ORF">EKO04_002709</name>
</gene>
<dbReference type="InterPro" id="IPR021514">
    <property type="entry name" value="DUF3176"/>
</dbReference>
<comment type="caution">
    <text evidence="3">The sequence shown here is derived from an EMBL/GenBank/DDBJ whole genome shotgun (WGS) entry which is preliminary data.</text>
</comment>
<feature type="compositionally biased region" description="Basic and acidic residues" evidence="1">
    <location>
        <begin position="7"/>
        <end position="17"/>
    </location>
</feature>
<dbReference type="Pfam" id="PF11374">
    <property type="entry name" value="DUF3176"/>
    <property type="match status" value="1"/>
</dbReference>
<feature type="compositionally biased region" description="Acidic residues" evidence="1">
    <location>
        <begin position="73"/>
        <end position="82"/>
    </location>
</feature>
<dbReference type="PANTHER" id="PTHR37576">
    <property type="entry name" value="DEFECT AT LOW TEMPERATURE PROTEIN 1"/>
    <property type="match status" value="1"/>
</dbReference>
<dbReference type="OrthoDB" id="5357734at2759"/>
<feature type="transmembrane region" description="Helical" evidence="2">
    <location>
        <begin position="137"/>
        <end position="163"/>
    </location>
</feature>
<proteinExistence type="predicted"/>
<protein>
    <submittedName>
        <fullName evidence="3">Uncharacterized protein</fullName>
    </submittedName>
</protein>
<dbReference type="Proteomes" id="UP000651452">
    <property type="component" value="Unassembled WGS sequence"/>
</dbReference>
<evidence type="ECO:0000256" key="1">
    <source>
        <dbReference type="SAM" id="MobiDB-lite"/>
    </source>
</evidence>